<dbReference type="EMBL" id="BAZW01000054">
    <property type="protein sequence ID" value="GAO31621.1"/>
    <property type="molecule type" value="Genomic_DNA"/>
</dbReference>
<comment type="caution">
    <text evidence="4">The sequence shown here is derived from an EMBL/GenBank/DDBJ whole genome shotgun (WGS) entry which is preliminary data.</text>
</comment>
<name>A0A0E9M2L1_9BACT</name>
<keyword evidence="3" id="KW-0067">ATP-binding</keyword>
<dbReference type="GO" id="GO:0016874">
    <property type="term" value="F:ligase activity"/>
    <property type="evidence" value="ECO:0007669"/>
    <property type="project" value="UniProtKB-KW"/>
</dbReference>
<evidence type="ECO:0000256" key="3">
    <source>
        <dbReference type="ARBA" id="ARBA00022840"/>
    </source>
</evidence>
<dbReference type="AlphaFoldDB" id="A0A0E9M2L1"/>
<organism evidence="4 5">
    <name type="scientific">Geofilum rubicundum JCM 15548</name>
    <dbReference type="NCBI Taxonomy" id="1236989"/>
    <lineage>
        <taxon>Bacteria</taxon>
        <taxon>Pseudomonadati</taxon>
        <taxon>Bacteroidota</taxon>
        <taxon>Bacteroidia</taxon>
        <taxon>Marinilabiliales</taxon>
        <taxon>Marinilabiliaceae</taxon>
        <taxon>Geofilum</taxon>
    </lineage>
</organism>
<dbReference type="PANTHER" id="PTHR43585:SF2">
    <property type="entry name" value="ATP-GRASP ENZYME FSQD"/>
    <property type="match status" value="1"/>
</dbReference>
<dbReference type="STRING" id="1236989.JCM15548_14001"/>
<evidence type="ECO:0008006" key="6">
    <source>
        <dbReference type="Google" id="ProtNLM"/>
    </source>
</evidence>
<dbReference type="Gene3D" id="3.30.470.20">
    <property type="entry name" value="ATP-grasp fold, B domain"/>
    <property type="match status" value="1"/>
</dbReference>
<dbReference type="PANTHER" id="PTHR43585">
    <property type="entry name" value="FUMIPYRROLE BIOSYNTHESIS PROTEIN C"/>
    <property type="match status" value="1"/>
</dbReference>
<dbReference type="OrthoDB" id="9803907at2"/>
<proteinExistence type="predicted"/>
<dbReference type="Proteomes" id="UP000032900">
    <property type="component" value="Unassembled WGS sequence"/>
</dbReference>
<keyword evidence="5" id="KW-1185">Reference proteome</keyword>
<reference evidence="4 5" key="1">
    <citation type="journal article" date="2015" name="Microbes Environ.">
        <title>Distribution and evolution of nitrogen fixation genes in the phylum bacteroidetes.</title>
        <authorList>
            <person name="Inoue J."/>
            <person name="Oshima K."/>
            <person name="Suda W."/>
            <person name="Sakamoto M."/>
            <person name="Iino T."/>
            <person name="Noda S."/>
            <person name="Hongoh Y."/>
            <person name="Hattori M."/>
            <person name="Ohkuma M."/>
        </authorList>
    </citation>
    <scope>NUCLEOTIDE SEQUENCE [LARGE SCALE GENOMIC DNA]</scope>
    <source>
        <strain evidence="4">JCM 15548</strain>
    </source>
</reference>
<accession>A0A0E9M2L1</accession>
<dbReference type="Pfam" id="PF13535">
    <property type="entry name" value="ATP-grasp_4"/>
    <property type="match status" value="1"/>
</dbReference>
<keyword evidence="1" id="KW-0436">Ligase</keyword>
<evidence type="ECO:0000256" key="2">
    <source>
        <dbReference type="ARBA" id="ARBA00022741"/>
    </source>
</evidence>
<gene>
    <name evidence="4" type="ORF">JCM15548_14001</name>
</gene>
<dbReference type="SUPFAM" id="SSF56059">
    <property type="entry name" value="Glutathione synthetase ATP-binding domain-like"/>
    <property type="match status" value="1"/>
</dbReference>
<evidence type="ECO:0000313" key="5">
    <source>
        <dbReference type="Proteomes" id="UP000032900"/>
    </source>
</evidence>
<keyword evidence="2" id="KW-0547">Nucleotide-binding</keyword>
<evidence type="ECO:0000256" key="1">
    <source>
        <dbReference type="ARBA" id="ARBA00022598"/>
    </source>
</evidence>
<dbReference type="InterPro" id="IPR052032">
    <property type="entry name" value="ATP-dep_AA_Ligase"/>
</dbReference>
<evidence type="ECO:0000313" key="4">
    <source>
        <dbReference type="EMBL" id="GAO31621.1"/>
    </source>
</evidence>
<sequence>MKTWLQPFQAFLRQLGEVAGLSHFPMHIEVRVDQNQRIVPIEVNPMRFAGWCVTDLAWYAYGINVYECFFEQTEPDWPNILKSSNSDIYSMVVADLPKDIPADDIEAIDYERFQAHFEDPLELRKIDYKKHGVFAFQYARTSRHNQKLLEDILQSDLKEFLILK</sequence>
<protein>
    <recommendedName>
        <fullName evidence="6">ATP-grasp domain-containing protein</fullName>
    </recommendedName>
</protein>
<dbReference type="GO" id="GO:0005524">
    <property type="term" value="F:ATP binding"/>
    <property type="evidence" value="ECO:0007669"/>
    <property type="project" value="UniProtKB-KW"/>
</dbReference>